<dbReference type="CDD" id="cd12148">
    <property type="entry name" value="fungal_TF_MHR"/>
    <property type="match status" value="1"/>
</dbReference>
<organism evidence="7 8">
    <name type="scientific">Fusarium heterosporum</name>
    <dbReference type="NCBI Taxonomy" id="42747"/>
    <lineage>
        <taxon>Eukaryota</taxon>
        <taxon>Fungi</taxon>
        <taxon>Dikarya</taxon>
        <taxon>Ascomycota</taxon>
        <taxon>Pezizomycotina</taxon>
        <taxon>Sordariomycetes</taxon>
        <taxon>Hypocreomycetidae</taxon>
        <taxon>Hypocreales</taxon>
        <taxon>Nectriaceae</taxon>
        <taxon>Fusarium</taxon>
        <taxon>Fusarium heterosporum species complex</taxon>
    </lineage>
</organism>
<evidence type="ECO:0000256" key="2">
    <source>
        <dbReference type="ARBA" id="ARBA00022723"/>
    </source>
</evidence>
<proteinExistence type="predicted"/>
<keyword evidence="3" id="KW-0805">Transcription regulation</keyword>
<reference evidence="7 8" key="1">
    <citation type="submission" date="2020-05" db="EMBL/GenBank/DDBJ databases">
        <title>Identification and distribution of gene clusters putatively required for synthesis of sphingolipid metabolism inhibitors in phylogenetically diverse species of the filamentous fungus Fusarium.</title>
        <authorList>
            <person name="Kim H.-S."/>
            <person name="Busman M."/>
            <person name="Brown D.W."/>
            <person name="Divon H."/>
            <person name="Uhlig S."/>
            <person name="Proctor R.H."/>
        </authorList>
    </citation>
    <scope>NUCLEOTIDE SEQUENCE [LARGE SCALE GENOMIC DNA]</scope>
    <source>
        <strain evidence="7 8">NRRL 20693</strain>
    </source>
</reference>
<dbReference type="SMART" id="SM00906">
    <property type="entry name" value="Fungal_trans"/>
    <property type="match status" value="1"/>
</dbReference>
<dbReference type="GO" id="GO:0000981">
    <property type="term" value="F:DNA-binding transcription factor activity, RNA polymerase II-specific"/>
    <property type="evidence" value="ECO:0007669"/>
    <property type="project" value="InterPro"/>
</dbReference>
<dbReference type="Pfam" id="PF04082">
    <property type="entry name" value="Fungal_trans"/>
    <property type="match status" value="1"/>
</dbReference>
<dbReference type="InterPro" id="IPR050815">
    <property type="entry name" value="TF_fung"/>
</dbReference>
<feature type="domain" description="Xylanolytic transcriptional activator regulatory" evidence="6">
    <location>
        <begin position="59"/>
        <end position="137"/>
    </location>
</feature>
<dbReference type="PANTHER" id="PTHR47338">
    <property type="entry name" value="ZN(II)2CYS6 TRANSCRIPTION FACTOR (EUROFUNG)-RELATED"/>
    <property type="match status" value="1"/>
</dbReference>
<name>A0A8H5SR68_FUSHE</name>
<dbReference type="GO" id="GO:0006351">
    <property type="term" value="P:DNA-templated transcription"/>
    <property type="evidence" value="ECO:0007669"/>
    <property type="project" value="InterPro"/>
</dbReference>
<keyword evidence="5" id="KW-0539">Nucleus</keyword>
<dbReference type="Proteomes" id="UP000567885">
    <property type="component" value="Unassembled WGS sequence"/>
</dbReference>
<evidence type="ECO:0000313" key="7">
    <source>
        <dbReference type="EMBL" id="KAF5657521.1"/>
    </source>
</evidence>
<dbReference type="PANTHER" id="PTHR47338:SF20">
    <property type="entry name" value="ZN(II)2CYS6 TRANSCRIPTION FACTOR (EUROFUNG)"/>
    <property type="match status" value="1"/>
</dbReference>
<keyword evidence="2" id="KW-0479">Metal-binding</keyword>
<dbReference type="AlphaFoldDB" id="A0A8H5SR68"/>
<gene>
    <name evidence="7" type="ORF">FHETE_10381</name>
</gene>
<keyword evidence="4" id="KW-0804">Transcription</keyword>
<evidence type="ECO:0000259" key="6">
    <source>
        <dbReference type="SMART" id="SM00906"/>
    </source>
</evidence>
<dbReference type="GO" id="GO:0005634">
    <property type="term" value="C:nucleus"/>
    <property type="evidence" value="ECO:0007669"/>
    <property type="project" value="UniProtKB-SubCell"/>
</dbReference>
<dbReference type="OrthoDB" id="3862662at2759"/>
<sequence length="357" mass="39294">MKLCTTKPKDSPPPQEPLYVLAKSLCSAAESAGLVSLRMIQSLVLLAVYEYSHAIHPACYLTIGRAARLGMLMGWHDRDAQQLFKLGDSWSIREEQRRTWWAIFILDRFINVDTSGIPFAAPEPCPDELLPVNDEDWVLGKTVPSEPLYTACFSSLTTLGPFARTCQAAHVLGKVIQHKALRTKSSHDILHVVQEGQSLHRALSSLRLSIEEQASSGTSPQSQCPLACAISVCVCAQALLYGSYGCPDAPGVTGRERLSHETEMQSVSVQGLRNIGVSLVPTLVQFQSECPLQARCFYTAANACAWFVREDFEPQMRDALSSIVGGLRRLSERWAIATEYIVLLGQGGILKFVDLED</sequence>
<evidence type="ECO:0000256" key="3">
    <source>
        <dbReference type="ARBA" id="ARBA00023015"/>
    </source>
</evidence>
<dbReference type="GO" id="GO:0003677">
    <property type="term" value="F:DNA binding"/>
    <property type="evidence" value="ECO:0007669"/>
    <property type="project" value="InterPro"/>
</dbReference>
<evidence type="ECO:0000256" key="5">
    <source>
        <dbReference type="ARBA" id="ARBA00023242"/>
    </source>
</evidence>
<evidence type="ECO:0000256" key="1">
    <source>
        <dbReference type="ARBA" id="ARBA00004123"/>
    </source>
</evidence>
<comment type="caution">
    <text evidence="7">The sequence shown here is derived from an EMBL/GenBank/DDBJ whole genome shotgun (WGS) entry which is preliminary data.</text>
</comment>
<evidence type="ECO:0000313" key="8">
    <source>
        <dbReference type="Proteomes" id="UP000567885"/>
    </source>
</evidence>
<protein>
    <submittedName>
        <fullName evidence="7">Zn(II)2Cys6 transcription factor</fullName>
    </submittedName>
</protein>
<dbReference type="GO" id="GO:0008270">
    <property type="term" value="F:zinc ion binding"/>
    <property type="evidence" value="ECO:0007669"/>
    <property type="project" value="InterPro"/>
</dbReference>
<comment type="subcellular location">
    <subcellularLocation>
        <location evidence="1">Nucleus</location>
    </subcellularLocation>
</comment>
<keyword evidence="8" id="KW-1185">Reference proteome</keyword>
<accession>A0A8H5SR68</accession>
<evidence type="ECO:0000256" key="4">
    <source>
        <dbReference type="ARBA" id="ARBA00023163"/>
    </source>
</evidence>
<dbReference type="InterPro" id="IPR007219">
    <property type="entry name" value="XnlR_reg_dom"/>
</dbReference>
<dbReference type="EMBL" id="JAAGWQ010000279">
    <property type="protein sequence ID" value="KAF5657521.1"/>
    <property type="molecule type" value="Genomic_DNA"/>
</dbReference>